<proteinExistence type="predicted"/>
<evidence type="ECO:0000256" key="1">
    <source>
        <dbReference type="ARBA" id="ARBA00023015"/>
    </source>
</evidence>
<dbReference type="OrthoDB" id="3294316at2"/>
<evidence type="ECO:0000256" key="3">
    <source>
        <dbReference type="ARBA" id="ARBA00023163"/>
    </source>
</evidence>
<name>A0A3N0CLW7_9ACTN</name>
<keyword evidence="1" id="KW-0805">Transcription regulation</keyword>
<dbReference type="PANTHER" id="PTHR30055:SF234">
    <property type="entry name" value="HTH-TYPE TRANSCRIPTIONAL REGULATOR BETI"/>
    <property type="match status" value="1"/>
</dbReference>
<dbReference type="GO" id="GO:0000976">
    <property type="term" value="F:transcription cis-regulatory region binding"/>
    <property type="evidence" value="ECO:0007669"/>
    <property type="project" value="TreeGrafter"/>
</dbReference>
<organism evidence="6 7">
    <name type="scientific">Nocardioides marmoriginsengisoli</name>
    <dbReference type="NCBI Taxonomy" id="661483"/>
    <lineage>
        <taxon>Bacteria</taxon>
        <taxon>Bacillati</taxon>
        <taxon>Actinomycetota</taxon>
        <taxon>Actinomycetes</taxon>
        <taxon>Propionibacteriales</taxon>
        <taxon>Nocardioidaceae</taxon>
        <taxon>Nocardioides</taxon>
    </lineage>
</organism>
<dbReference type="AlphaFoldDB" id="A0A3N0CLW7"/>
<dbReference type="GO" id="GO:0003700">
    <property type="term" value="F:DNA-binding transcription factor activity"/>
    <property type="evidence" value="ECO:0007669"/>
    <property type="project" value="TreeGrafter"/>
</dbReference>
<evidence type="ECO:0000313" key="6">
    <source>
        <dbReference type="EMBL" id="RNL64432.1"/>
    </source>
</evidence>
<evidence type="ECO:0000313" key="7">
    <source>
        <dbReference type="Proteomes" id="UP000267128"/>
    </source>
</evidence>
<dbReference type="EMBL" id="RJSE01000005">
    <property type="protein sequence ID" value="RNL64432.1"/>
    <property type="molecule type" value="Genomic_DNA"/>
</dbReference>
<reference evidence="6 7" key="1">
    <citation type="submission" date="2018-11" db="EMBL/GenBank/DDBJ databases">
        <authorList>
            <person name="Li F."/>
        </authorList>
    </citation>
    <scope>NUCLEOTIDE SEQUENCE [LARGE SCALE GENOMIC DNA]</scope>
    <source>
        <strain evidence="6 7">Gsoil 097</strain>
    </source>
</reference>
<evidence type="ECO:0000256" key="2">
    <source>
        <dbReference type="ARBA" id="ARBA00023125"/>
    </source>
</evidence>
<comment type="caution">
    <text evidence="6">The sequence shown here is derived from an EMBL/GenBank/DDBJ whole genome shotgun (WGS) entry which is preliminary data.</text>
</comment>
<feature type="DNA-binding region" description="H-T-H motif" evidence="4">
    <location>
        <begin position="39"/>
        <end position="58"/>
    </location>
</feature>
<sequence length="199" mass="21903">MAKAPRRHRTQAERRAETRTALLDATIECLVSHGYAGTTTVRIAELANVSRGAQTLYFRTRAELVGAAVAHLADQRVAAVREVFTQGPVSVAEALDALWAEHQGVMFHAALELWVASRTDHELRDDLHRLERKVGATIARVAVDALGDIARRPGFAEDLVFALATIRGLALLRISNGGSERTVDHLWEETRARLVRVLS</sequence>
<keyword evidence="2 4" id="KW-0238">DNA-binding</keyword>
<dbReference type="SUPFAM" id="SSF46689">
    <property type="entry name" value="Homeodomain-like"/>
    <property type="match status" value="1"/>
</dbReference>
<feature type="domain" description="HTH tetR-type" evidence="5">
    <location>
        <begin position="16"/>
        <end position="76"/>
    </location>
</feature>
<accession>A0A3N0CLW7</accession>
<dbReference type="InterPro" id="IPR001647">
    <property type="entry name" value="HTH_TetR"/>
</dbReference>
<dbReference type="InterPro" id="IPR009057">
    <property type="entry name" value="Homeodomain-like_sf"/>
</dbReference>
<dbReference type="Proteomes" id="UP000267128">
    <property type="component" value="Unassembled WGS sequence"/>
</dbReference>
<dbReference type="PANTHER" id="PTHR30055">
    <property type="entry name" value="HTH-TYPE TRANSCRIPTIONAL REGULATOR RUTR"/>
    <property type="match status" value="1"/>
</dbReference>
<dbReference type="PROSITE" id="PS50977">
    <property type="entry name" value="HTH_TETR_2"/>
    <property type="match status" value="1"/>
</dbReference>
<dbReference type="Gene3D" id="1.10.357.10">
    <property type="entry name" value="Tetracycline Repressor, domain 2"/>
    <property type="match status" value="1"/>
</dbReference>
<dbReference type="Pfam" id="PF00440">
    <property type="entry name" value="TetR_N"/>
    <property type="match status" value="1"/>
</dbReference>
<dbReference type="InterPro" id="IPR050109">
    <property type="entry name" value="HTH-type_TetR-like_transc_reg"/>
</dbReference>
<evidence type="ECO:0000259" key="5">
    <source>
        <dbReference type="PROSITE" id="PS50977"/>
    </source>
</evidence>
<evidence type="ECO:0000256" key="4">
    <source>
        <dbReference type="PROSITE-ProRule" id="PRU00335"/>
    </source>
</evidence>
<protein>
    <submittedName>
        <fullName evidence="6">TetR/AcrR family transcriptional regulator</fullName>
    </submittedName>
</protein>
<gene>
    <name evidence="6" type="ORF">EFK50_07205</name>
</gene>
<keyword evidence="7" id="KW-1185">Reference proteome</keyword>
<keyword evidence="3" id="KW-0804">Transcription</keyword>